<gene>
    <name evidence="9" type="ORF">ONB1V03_LOCUS18179</name>
</gene>
<dbReference type="PROSITE" id="PS50192">
    <property type="entry name" value="T_SNARE"/>
    <property type="match status" value="1"/>
</dbReference>
<dbReference type="InterPro" id="IPR006012">
    <property type="entry name" value="Syntaxin/epimorphin_CS"/>
</dbReference>
<dbReference type="GO" id="GO:0000149">
    <property type="term" value="F:SNARE binding"/>
    <property type="evidence" value="ECO:0007669"/>
    <property type="project" value="TreeGrafter"/>
</dbReference>
<dbReference type="InterPro" id="IPR010989">
    <property type="entry name" value="SNARE"/>
</dbReference>
<feature type="non-terminal residue" evidence="9">
    <location>
        <position position="1"/>
    </location>
</feature>
<dbReference type="AlphaFoldDB" id="A0A7R9MJX0"/>
<proteinExistence type="inferred from homology"/>
<dbReference type="EMBL" id="CAJPVJ010024377">
    <property type="protein sequence ID" value="CAG2178754.1"/>
    <property type="molecule type" value="Genomic_DNA"/>
</dbReference>
<comment type="similarity">
    <text evidence="2">Belongs to the syntaxin family.</text>
</comment>
<evidence type="ECO:0000313" key="9">
    <source>
        <dbReference type="EMBL" id="CAD7661618.1"/>
    </source>
</evidence>
<keyword evidence="4" id="KW-0532">Neurotransmitter transport</keyword>
<dbReference type="PANTHER" id="PTHR19957:SF307">
    <property type="entry name" value="PROTEIN SSO1-RELATED"/>
    <property type="match status" value="1"/>
</dbReference>
<dbReference type="GO" id="GO:0006906">
    <property type="term" value="P:vesicle fusion"/>
    <property type="evidence" value="ECO:0007669"/>
    <property type="project" value="TreeGrafter"/>
</dbReference>
<sequence>VLEGKSLSWMSADIRIRKTQHNMLSRMYVQCMSDHNTIQDSYNMKYKGLIKQQYAITNRSVTDIELDEMLNSGDLHVFVEGFLSDKQQAKQMLWDIEVRHRDIIRLEKSIKEIYDLFSSVELLVTDQGEIMDRIEEQVIRAKEYIEKANLEIETTRKHKGNAYKYRITCLAIVVAIIVILIVTFIIIT</sequence>
<keyword evidence="6 7" id="KW-0472">Membrane</keyword>
<keyword evidence="5 7" id="KW-1133">Transmembrane helix</keyword>
<evidence type="ECO:0000256" key="4">
    <source>
        <dbReference type="ARBA" id="ARBA00022775"/>
    </source>
</evidence>
<evidence type="ECO:0000256" key="2">
    <source>
        <dbReference type="ARBA" id="ARBA00009063"/>
    </source>
</evidence>
<dbReference type="PANTHER" id="PTHR19957">
    <property type="entry name" value="SYNTAXIN"/>
    <property type="match status" value="1"/>
</dbReference>
<dbReference type="OrthoDB" id="10255013at2759"/>
<keyword evidence="10" id="KW-1185">Reference proteome</keyword>
<accession>A0A7R9MJX0</accession>
<dbReference type="CDD" id="cd15848">
    <property type="entry name" value="SNARE_syntaxin1-like"/>
    <property type="match status" value="1"/>
</dbReference>
<dbReference type="Gene3D" id="1.20.58.70">
    <property type="match status" value="1"/>
</dbReference>
<dbReference type="Pfam" id="PF05739">
    <property type="entry name" value="SNARE"/>
    <property type="match status" value="1"/>
</dbReference>
<evidence type="ECO:0000313" key="10">
    <source>
        <dbReference type="Proteomes" id="UP000728032"/>
    </source>
</evidence>
<dbReference type="SUPFAM" id="SSF47661">
    <property type="entry name" value="t-snare proteins"/>
    <property type="match status" value="1"/>
</dbReference>
<dbReference type="PROSITE" id="PS00914">
    <property type="entry name" value="SYNTAXIN"/>
    <property type="match status" value="1"/>
</dbReference>
<evidence type="ECO:0000256" key="5">
    <source>
        <dbReference type="ARBA" id="ARBA00022989"/>
    </source>
</evidence>
<dbReference type="GO" id="GO:0005484">
    <property type="term" value="F:SNAP receptor activity"/>
    <property type="evidence" value="ECO:0007669"/>
    <property type="project" value="InterPro"/>
</dbReference>
<protein>
    <recommendedName>
        <fullName evidence="8">t-SNARE coiled-coil homology domain-containing protein</fullName>
    </recommendedName>
</protein>
<dbReference type="GO" id="GO:0006886">
    <property type="term" value="P:intracellular protein transport"/>
    <property type="evidence" value="ECO:0007669"/>
    <property type="project" value="InterPro"/>
</dbReference>
<keyword evidence="4" id="KW-0813">Transport</keyword>
<name>A0A7R9MJX0_9ACAR</name>
<dbReference type="Pfam" id="PF00804">
    <property type="entry name" value="Syntaxin"/>
    <property type="match status" value="1"/>
</dbReference>
<dbReference type="InterPro" id="IPR000727">
    <property type="entry name" value="T_SNARE_dom"/>
</dbReference>
<keyword evidence="3 7" id="KW-0812">Transmembrane</keyword>
<dbReference type="EMBL" id="OC939202">
    <property type="protein sequence ID" value="CAD7661618.1"/>
    <property type="molecule type" value="Genomic_DNA"/>
</dbReference>
<evidence type="ECO:0000256" key="3">
    <source>
        <dbReference type="ARBA" id="ARBA00022692"/>
    </source>
</evidence>
<dbReference type="GO" id="GO:0006836">
    <property type="term" value="P:neurotransmitter transport"/>
    <property type="evidence" value="ECO:0007669"/>
    <property type="project" value="UniProtKB-KW"/>
</dbReference>
<dbReference type="GO" id="GO:0031201">
    <property type="term" value="C:SNARE complex"/>
    <property type="evidence" value="ECO:0007669"/>
    <property type="project" value="TreeGrafter"/>
</dbReference>
<organism evidence="9">
    <name type="scientific">Oppiella nova</name>
    <dbReference type="NCBI Taxonomy" id="334625"/>
    <lineage>
        <taxon>Eukaryota</taxon>
        <taxon>Metazoa</taxon>
        <taxon>Ecdysozoa</taxon>
        <taxon>Arthropoda</taxon>
        <taxon>Chelicerata</taxon>
        <taxon>Arachnida</taxon>
        <taxon>Acari</taxon>
        <taxon>Acariformes</taxon>
        <taxon>Sarcoptiformes</taxon>
        <taxon>Oribatida</taxon>
        <taxon>Brachypylina</taxon>
        <taxon>Oppioidea</taxon>
        <taxon>Oppiidae</taxon>
        <taxon>Oppiella</taxon>
    </lineage>
</organism>
<evidence type="ECO:0000256" key="6">
    <source>
        <dbReference type="ARBA" id="ARBA00023136"/>
    </source>
</evidence>
<dbReference type="InterPro" id="IPR006011">
    <property type="entry name" value="Syntaxin_N"/>
</dbReference>
<reference evidence="9" key="1">
    <citation type="submission" date="2020-11" db="EMBL/GenBank/DDBJ databases">
        <authorList>
            <person name="Tran Van P."/>
        </authorList>
    </citation>
    <scope>NUCLEOTIDE SEQUENCE</scope>
</reference>
<dbReference type="GO" id="GO:0006887">
    <property type="term" value="P:exocytosis"/>
    <property type="evidence" value="ECO:0007669"/>
    <property type="project" value="TreeGrafter"/>
</dbReference>
<dbReference type="GO" id="GO:0012505">
    <property type="term" value="C:endomembrane system"/>
    <property type="evidence" value="ECO:0007669"/>
    <property type="project" value="TreeGrafter"/>
</dbReference>
<dbReference type="Gene3D" id="1.20.5.110">
    <property type="match status" value="1"/>
</dbReference>
<comment type="subcellular location">
    <subcellularLocation>
        <location evidence="1">Membrane</location>
        <topology evidence="1">Single-pass type IV membrane protein</topology>
    </subcellularLocation>
</comment>
<evidence type="ECO:0000256" key="1">
    <source>
        <dbReference type="ARBA" id="ARBA00004211"/>
    </source>
</evidence>
<feature type="domain" description="T-SNARE coiled-coil homology" evidence="8">
    <location>
        <begin position="99"/>
        <end position="155"/>
    </location>
</feature>
<evidence type="ECO:0000259" key="8">
    <source>
        <dbReference type="PROSITE" id="PS50192"/>
    </source>
</evidence>
<dbReference type="InterPro" id="IPR045242">
    <property type="entry name" value="Syntaxin"/>
</dbReference>
<evidence type="ECO:0000256" key="7">
    <source>
        <dbReference type="SAM" id="Phobius"/>
    </source>
</evidence>
<dbReference type="SMART" id="SM00397">
    <property type="entry name" value="t_SNARE"/>
    <property type="match status" value="1"/>
</dbReference>
<dbReference type="GO" id="GO:0005886">
    <property type="term" value="C:plasma membrane"/>
    <property type="evidence" value="ECO:0007669"/>
    <property type="project" value="TreeGrafter"/>
</dbReference>
<feature type="transmembrane region" description="Helical" evidence="7">
    <location>
        <begin position="165"/>
        <end position="187"/>
    </location>
</feature>
<dbReference type="Proteomes" id="UP000728032">
    <property type="component" value="Unassembled WGS sequence"/>
</dbReference>
<dbReference type="GO" id="GO:0048278">
    <property type="term" value="P:vesicle docking"/>
    <property type="evidence" value="ECO:0007669"/>
    <property type="project" value="TreeGrafter"/>
</dbReference>